<evidence type="ECO:0000256" key="1">
    <source>
        <dbReference type="SAM" id="Phobius"/>
    </source>
</evidence>
<dbReference type="EMBL" id="FNEB01000016">
    <property type="protein sequence ID" value="SDJ36041.1"/>
    <property type="molecule type" value="Genomic_DNA"/>
</dbReference>
<name>A0A1G8T3T6_9RHOB</name>
<dbReference type="Proteomes" id="UP000199340">
    <property type="component" value="Unassembled WGS sequence"/>
</dbReference>
<dbReference type="RefSeq" id="WP_175491529.1">
    <property type="nucleotide sequence ID" value="NZ_FNEB01000016.1"/>
</dbReference>
<reference evidence="2 3" key="1">
    <citation type="submission" date="2016-10" db="EMBL/GenBank/DDBJ databases">
        <authorList>
            <person name="de Groot N.N."/>
        </authorList>
    </citation>
    <scope>NUCLEOTIDE SEQUENCE [LARGE SCALE GENOMIC DNA]</scope>
    <source>
        <strain evidence="2 3">DSM 28010</strain>
    </source>
</reference>
<keyword evidence="1" id="KW-1133">Transmembrane helix</keyword>
<keyword evidence="1" id="KW-0812">Transmembrane</keyword>
<sequence length="52" mass="5574">MLKFITIVGYICILLAIVASAMNLAAALIQHLLILGMLLLAGTFLVKDSRSD</sequence>
<protein>
    <recommendedName>
        <fullName evidence="4">DUF1328 domain-containing protein</fullName>
    </recommendedName>
</protein>
<keyword evidence="3" id="KW-1185">Reference proteome</keyword>
<accession>A0A1G8T3T6</accession>
<evidence type="ECO:0000313" key="3">
    <source>
        <dbReference type="Proteomes" id="UP000199340"/>
    </source>
</evidence>
<organism evidence="2 3">
    <name type="scientific">Lutimaribacter saemankumensis</name>
    <dbReference type="NCBI Taxonomy" id="490829"/>
    <lineage>
        <taxon>Bacteria</taxon>
        <taxon>Pseudomonadati</taxon>
        <taxon>Pseudomonadota</taxon>
        <taxon>Alphaproteobacteria</taxon>
        <taxon>Rhodobacterales</taxon>
        <taxon>Roseobacteraceae</taxon>
        <taxon>Lutimaribacter</taxon>
    </lineage>
</organism>
<evidence type="ECO:0008006" key="4">
    <source>
        <dbReference type="Google" id="ProtNLM"/>
    </source>
</evidence>
<dbReference type="AlphaFoldDB" id="A0A1G8T3T6"/>
<gene>
    <name evidence="2" type="ORF">SAMN05421850_1167</name>
</gene>
<keyword evidence="1" id="KW-0472">Membrane</keyword>
<evidence type="ECO:0000313" key="2">
    <source>
        <dbReference type="EMBL" id="SDJ36041.1"/>
    </source>
</evidence>
<proteinExistence type="predicted"/>
<feature type="transmembrane region" description="Helical" evidence="1">
    <location>
        <begin position="5"/>
        <end position="22"/>
    </location>
</feature>